<feature type="compositionally biased region" description="Low complexity" evidence="2">
    <location>
        <begin position="1"/>
        <end position="19"/>
    </location>
</feature>
<dbReference type="EMBL" id="KQ085883">
    <property type="protein sequence ID" value="KLO20247.1"/>
    <property type="molecule type" value="Genomic_DNA"/>
</dbReference>
<feature type="region of interest" description="Disordered" evidence="2">
    <location>
        <begin position="224"/>
        <end position="255"/>
    </location>
</feature>
<organism evidence="3 4">
    <name type="scientific">Schizopora paradoxa</name>
    <dbReference type="NCBI Taxonomy" id="27342"/>
    <lineage>
        <taxon>Eukaryota</taxon>
        <taxon>Fungi</taxon>
        <taxon>Dikarya</taxon>
        <taxon>Basidiomycota</taxon>
        <taxon>Agaricomycotina</taxon>
        <taxon>Agaricomycetes</taxon>
        <taxon>Hymenochaetales</taxon>
        <taxon>Schizoporaceae</taxon>
        <taxon>Schizopora</taxon>
    </lineage>
</organism>
<evidence type="ECO:0000256" key="1">
    <source>
        <dbReference type="SAM" id="Coils"/>
    </source>
</evidence>
<feature type="compositionally biased region" description="Low complexity" evidence="2">
    <location>
        <begin position="466"/>
        <end position="483"/>
    </location>
</feature>
<dbReference type="OrthoDB" id="2121319at2759"/>
<feature type="compositionally biased region" description="Acidic residues" evidence="2">
    <location>
        <begin position="330"/>
        <end position="346"/>
    </location>
</feature>
<feature type="compositionally biased region" description="Basic and acidic residues" evidence="2">
    <location>
        <begin position="774"/>
        <end position="784"/>
    </location>
</feature>
<dbReference type="AlphaFoldDB" id="A0A0H2S7L4"/>
<protein>
    <submittedName>
        <fullName evidence="3">Uncharacterized protein</fullName>
    </submittedName>
</protein>
<accession>A0A0H2S7L4</accession>
<feature type="coiled-coil region" evidence="1">
    <location>
        <begin position="187"/>
        <end position="216"/>
    </location>
</feature>
<feature type="compositionally biased region" description="Polar residues" evidence="2">
    <location>
        <begin position="34"/>
        <end position="48"/>
    </location>
</feature>
<feature type="compositionally biased region" description="Acidic residues" evidence="2">
    <location>
        <begin position="362"/>
        <end position="387"/>
    </location>
</feature>
<dbReference type="PANTHER" id="PTHR38120:SF1">
    <property type="entry name" value="M PROTEIN, SEROTYPE 2.1"/>
    <property type="match status" value="1"/>
</dbReference>
<feature type="coiled-coil region" evidence="1">
    <location>
        <begin position="71"/>
        <end position="161"/>
    </location>
</feature>
<feature type="compositionally biased region" description="Polar residues" evidence="2">
    <location>
        <begin position="55"/>
        <end position="65"/>
    </location>
</feature>
<feature type="compositionally biased region" description="Low complexity" evidence="2">
    <location>
        <begin position="579"/>
        <end position="592"/>
    </location>
</feature>
<reference evidence="3 4" key="1">
    <citation type="submission" date="2015-04" db="EMBL/GenBank/DDBJ databases">
        <title>Complete genome sequence of Schizopora paradoxa KUC8140, a cosmopolitan wood degrader in East Asia.</title>
        <authorList>
            <consortium name="DOE Joint Genome Institute"/>
            <person name="Min B."/>
            <person name="Park H."/>
            <person name="Jang Y."/>
            <person name="Kim J.-J."/>
            <person name="Kim K.H."/>
            <person name="Pangilinan J."/>
            <person name="Lipzen A."/>
            <person name="Riley R."/>
            <person name="Grigoriev I.V."/>
            <person name="Spatafora J.W."/>
            <person name="Choi I.-G."/>
        </authorList>
    </citation>
    <scope>NUCLEOTIDE SEQUENCE [LARGE SCALE GENOMIC DNA]</scope>
    <source>
        <strain evidence="3 4">KUC8140</strain>
    </source>
</reference>
<keyword evidence="4" id="KW-1185">Reference proteome</keyword>
<name>A0A0H2S7L4_9AGAM</name>
<dbReference type="InParanoid" id="A0A0H2S7L4"/>
<feature type="region of interest" description="Disordered" evidence="2">
    <location>
        <begin position="527"/>
        <end position="832"/>
    </location>
</feature>
<dbReference type="STRING" id="27342.A0A0H2S7L4"/>
<feature type="coiled-coil region" evidence="1">
    <location>
        <begin position="280"/>
        <end position="310"/>
    </location>
</feature>
<feature type="compositionally biased region" description="Low complexity" evidence="2">
    <location>
        <begin position="675"/>
        <end position="729"/>
    </location>
</feature>
<gene>
    <name evidence="3" type="ORF">SCHPADRAFT_864197</name>
</gene>
<evidence type="ECO:0000313" key="4">
    <source>
        <dbReference type="Proteomes" id="UP000053477"/>
    </source>
</evidence>
<feature type="region of interest" description="Disordered" evidence="2">
    <location>
        <begin position="323"/>
        <end position="427"/>
    </location>
</feature>
<feature type="compositionally biased region" description="Basic residues" evidence="2">
    <location>
        <begin position="392"/>
        <end position="401"/>
    </location>
</feature>
<sequence length="832" mass="90822">MVASSTSPKSSPAPRRTPSVSGAAPGSIQRGATARSTVSAKVNASINGVSRRPSTRVTGSSQSSVELDEGKTELLNALKRETEEKEELLVRVQNKEQTISELTTENDNLHASLNVAESRMAEMYADQARMEEETATRLDLVDMLRAQVLELEREKRDVLRRYDEQTVTFDAERQSFFDNEQHLKSRIQSLIQARNIAEAQKQEEIQRREEMHLQNDDTRSIAESTLENDESSKDGNSKATNGDPANDVPRDDDNEPAEMTALRLELSTLSTSYSSLQNTVQHLSSQLLDLRRVNKVLQEENESYNILLRERTINGQFDILRTVGTKSSDDGSESGSEDAKEDDSDANDGRSVLSQDRTTLDPVDELPEEMELSLAEEEDEEEEEDSESMPSRSRRVGRGGRRAAVTSRSPAPKGESLAGLPITGPGLDLAAELGRAENQANVLGVTDTMDSRPAPNAAKNKRSKRSATVSGTSQAQSSTQPPSDVDALRNEVKSLKDANKALSLYASKIIDRIVATGGFEHVLAADYDKDKSNPSSPVKPKHSPKKPVSQQSSPEKKPRPQSSIFARNMTAEPMSADQPTSTAASTSISPDPAAKEKRRSLSLSDWRFSLFGSSEKKPEPNPHLRPLTLRPGTSIVGARKIESQEDEEDRRERERMNATLKLMGIEKPRVPMSPSPSADSFSPPIDLAPSSSSQSSEVSSPKPQASRFSFFRMRSSTSDTASVSSGKSGNETPNLTQEALEHAEAQTSIAALDEREKVLSAEIAKGSNGGFTELPRRQRGEERRSRRSKRSGGSTSGSGSTVFSAGMSTHNETDTEEDNRTPVGVDSLAHTA</sequence>
<evidence type="ECO:0000256" key="2">
    <source>
        <dbReference type="SAM" id="MobiDB-lite"/>
    </source>
</evidence>
<feature type="region of interest" description="Disordered" evidence="2">
    <location>
        <begin position="441"/>
        <end position="489"/>
    </location>
</feature>
<evidence type="ECO:0000313" key="3">
    <source>
        <dbReference type="EMBL" id="KLO20247.1"/>
    </source>
</evidence>
<feature type="region of interest" description="Disordered" evidence="2">
    <location>
        <begin position="1"/>
        <end position="69"/>
    </location>
</feature>
<dbReference type="PANTHER" id="PTHR38120">
    <property type="entry name" value="EXPRESSED PROTEIN"/>
    <property type="match status" value="1"/>
</dbReference>
<proteinExistence type="predicted"/>
<dbReference type="Proteomes" id="UP000053477">
    <property type="component" value="Unassembled WGS sequence"/>
</dbReference>
<keyword evidence="1" id="KW-0175">Coiled coil</keyword>
<feature type="compositionally biased region" description="Low complexity" evidence="2">
    <location>
        <begin position="791"/>
        <end position="801"/>
    </location>
</feature>